<organism evidence="1">
    <name type="scientific">uncultured Sulfurovum sp</name>
    <dbReference type="NCBI Taxonomy" id="269237"/>
    <lineage>
        <taxon>Bacteria</taxon>
        <taxon>Pseudomonadati</taxon>
        <taxon>Campylobacterota</taxon>
        <taxon>Epsilonproteobacteria</taxon>
        <taxon>Campylobacterales</taxon>
        <taxon>Sulfurovaceae</taxon>
        <taxon>Sulfurovum</taxon>
        <taxon>environmental samples</taxon>
    </lineage>
</organism>
<accession>A0A6S6T6C9</accession>
<evidence type="ECO:0000313" key="1">
    <source>
        <dbReference type="EMBL" id="CAA6810753.1"/>
    </source>
</evidence>
<reference evidence="1" key="1">
    <citation type="submission" date="2020-01" db="EMBL/GenBank/DDBJ databases">
        <authorList>
            <person name="Meier V. D."/>
            <person name="Meier V D."/>
        </authorList>
    </citation>
    <scope>NUCLEOTIDE SEQUENCE</scope>
    <source>
        <strain evidence="1">HLG_WM_MAG_06</strain>
    </source>
</reference>
<name>A0A6S6T6C9_9BACT</name>
<dbReference type="EMBL" id="CACVAP010000061">
    <property type="protein sequence ID" value="CAA6810753.1"/>
    <property type="molecule type" value="Genomic_DNA"/>
</dbReference>
<sequence>MKYLIFILELIVIVFYVDVSYGTSNSSVMKLDSTNTEYTAYYSEDITNNTILILDNLPENLKLDIWKASPIETEVLSYFPNMQLMQEVYNNRVEDNGLFKSNFLDYMEELQHQYIAGSISEEEFKELFLSPSF</sequence>
<dbReference type="AlphaFoldDB" id="A0A6S6T6C9"/>
<gene>
    <name evidence="1" type="ORF">HELGO_WM5227</name>
</gene>
<protein>
    <submittedName>
        <fullName evidence="1">Uncharacterized protein</fullName>
    </submittedName>
</protein>
<proteinExistence type="predicted"/>